<dbReference type="SUPFAM" id="SSF63829">
    <property type="entry name" value="Calcium-dependent phosphotriesterase"/>
    <property type="match status" value="1"/>
</dbReference>
<feature type="binding site" evidence="6">
    <location>
        <position position="237"/>
    </location>
    <ligand>
        <name>Ca(2+)</name>
        <dbReference type="ChEBI" id="CHEBI:29108"/>
        <label>1</label>
        <note>catalytic</note>
    </ligand>
</feature>
<proteinExistence type="inferred from homology"/>
<evidence type="ECO:0000256" key="1">
    <source>
        <dbReference type="ARBA" id="ARBA00008595"/>
    </source>
</evidence>
<dbReference type="InterPro" id="IPR002640">
    <property type="entry name" value="Arylesterase"/>
</dbReference>
<accession>A0AAN9GKH5</accession>
<dbReference type="GO" id="GO:0004064">
    <property type="term" value="F:arylesterase activity"/>
    <property type="evidence" value="ECO:0007669"/>
    <property type="project" value="UniProtKB-UniRule"/>
</dbReference>
<evidence type="ECO:0000256" key="8">
    <source>
        <dbReference type="RuleBase" id="RU368025"/>
    </source>
</evidence>
<dbReference type="Gene3D" id="2.120.10.30">
    <property type="entry name" value="TolB, C-terminal domain"/>
    <property type="match status" value="1"/>
</dbReference>
<dbReference type="AlphaFoldDB" id="A0AAN9GKH5"/>
<evidence type="ECO:0000256" key="6">
    <source>
        <dbReference type="PIRSR" id="PIRSR602640-2"/>
    </source>
</evidence>
<dbReference type="GO" id="GO:0046872">
    <property type="term" value="F:metal ion binding"/>
    <property type="evidence" value="ECO:0007669"/>
    <property type="project" value="UniProtKB-KW"/>
</dbReference>
<evidence type="ECO:0000256" key="2">
    <source>
        <dbReference type="ARBA" id="ARBA00022801"/>
    </source>
</evidence>
<evidence type="ECO:0000256" key="7">
    <source>
        <dbReference type="PIRSR" id="PIRSR602640-3"/>
    </source>
</evidence>
<feature type="chain" id="PRO_5042673244" description="Paraoxonase" evidence="8">
    <location>
        <begin position="30"/>
        <end position="375"/>
    </location>
</feature>
<feature type="binding site" evidence="6">
    <location>
        <position position="56"/>
    </location>
    <ligand>
        <name>Ca(2+)</name>
        <dbReference type="ChEBI" id="CHEBI:29108"/>
        <label>1</label>
        <note>catalytic</note>
    </ligand>
</feature>
<keyword evidence="8" id="KW-0732">Signal</keyword>
<comment type="catalytic activity">
    <reaction evidence="8">
        <text>a phenyl acetate + H2O = a phenol + acetate + H(+)</text>
        <dbReference type="Rhea" id="RHEA:17309"/>
        <dbReference type="ChEBI" id="CHEBI:15377"/>
        <dbReference type="ChEBI" id="CHEBI:15378"/>
        <dbReference type="ChEBI" id="CHEBI:30089"/>
        <dbReference type="ChEBI" id="CHEBI:33853"/>
        <dbReference type="ChEBI" id="CHEBI:140310"/>
        <dbReference type="EC" id="3.1.1.2"/>
    </reaction>
</comment>
<feature type="active site" description="Proton acceptor" evidence="5">
    <location>
        <position position="124"/>
    </location>
</feature>
<dbReference type="Proteomes" id="UP001374579">
    <property type="component" value="Unassembled WGS sequence"/>
</dbReference>
<evidence type="ECO:0000313" key="9">
    <source>
        <dbReference type="EMBL" id="KAK7111887.1"/>
    </source>
</evidence>
<name>A0AAN9GKH5_9CAEN</name>
<keyword evidence="6 8" id="KW-0479">Metal-binding</keyword>
<dbReference type="PRINTS" id="PR01785">
    <property type="entry name" value="PARAOXONASE"/>
</dbReference>
<dbReference type="InterPro" id="IPR051288">
    <property type="entry name" value="Serum_paraoxonase/arylesterase"/>
</dbReference>
<evidence type="ECO:0000256" key="3">
    <source>
        <dbReference type="ARBA" id="ARBA00023157"/>
    </source>
</evidence>
<dbReference type="EMBL" id="JBAMIC010000002">
    <property type="protein sequence ID" value="KAK7111887.1"/>
    <property type="molecule type" value="Genomic_DNA"/>
</dbReference>
<feature type="binding site" evidence="6">
    <location>
        <position position="282"/>
    </location>
    <ligand>
        <name>Ca(2+)</name>
        <dbReference type="ChEBI" id="CHEBI:29108"/>
        <label>1</label>
        <note>catalytic</note>
    </ligand>
</feature>
<comment type="caution">
    <text evidence="9">The sequence shown here is derived from an EMBL/GenBank/DDBJ whole genome shotgun (WGS) entry which is preliminary data.</text>
</comment>
<dbReference type="InterPro" id="IPR011042">
    <property type="entry name" value="6-blade_b-propeller_TolB-like"/>
</dbReference>
<keyword evidence="2 8" id="KW-0378">Hydrolase</keyword>
<feature type="disulfide bond" description="In form B" evidence="7">
    <location>
        <begin position="44"/>
        <end position="369"/>
    </location>
</feature>
<feature type="signal peptide" evidence="8">
    <location>
        <begin position="1"/>
        <end position="29"/>
    </location>
</feature>
<reference evidence="9 10" key="1">
    <citation type="submission" date="2024-02" db="EMBL/GenBank/DDBJ databases">
        <title>Chromosome-scale genome assembly of the rough periwinkle Littorina saxatilis.</title>
        <authorList>
            <person name="De Jode A."/>
            <person name="Faria R."/>
            <person name="Formenti G."/>
            <person name="Sims Y."/>
            <person name="Smith T.P."/>
            <person name="Tracey A."/>
            <person name="Wood J.M.D."/>
            <person name="Zagrodzka Z.B."/>
            <person name="Johannesson K."/>
            <person name="Butlin R.K."/>
            <person name="Leder E.H."/>
        </authorList>
    </citation>
    <scope>NUCLEOTIDE SEQUENCE [LARGE SCALE GENOMIC DNA]</scope>
    <source>
        <strain evidence="9">Snail1</strain>
        <tissue evidence="9">Muscle</tissue>
    </source>
</reference>
<comment type="cofactor">
    <cofactor evidence="6 8">
        <name>Ca(2+)</name>
        <dbReference type="ChEBI" id="CHEBI:29108"/>
    </cofactor>
    <text evidence="6 8">Binds 2 calcium ions per subunit.</text>
</comment>
<feature type="binding site" evidence="6">
    <location>
        <position position="55"/>
    </location>
    <ligand>
        <name>Ca(2+)</name>
        <dbReference type="ChEBI" id="CHEBI:29108"/>
        <label>1</label>
        <note>catalytic</note>
    </ligand>
</feature>
<dbReference type="PANTHER" id="PTHR11799">
    <property type="entry name" value="PARAOXONASE"/>
    <property type="match status" value="1"/>
</dbReference>
<feature type="binding site" evidence="6">
    <location>
        <position position="182"/>
    </location>
    <ligand>
        <name>Ca(2+)</name>
        <dbReference type="ChEBI" id="CHEBI:29108"/>
        <label>1</label>
        <note>catalytic</note>
    </ligand>
</feature>
<keyword evidence="10" id="KW-1185">Reference proteome</keyword>
<dbReference type="EC" id="3.1.1.2" evidence="8"/>
<feature type="binding site" evidence="6">
    <location>
        <position position="283"/>
    </location>
    <ligand>
        <name>Ca(2+)</name>
        <dbReference type="ChEBI" id="CHEBI:29108"/>
        <label>1</label>
        <note>catalytic</note>
    </ligand>
</feature>
<organism evidence="9 10">
    <name type="scientific">Littorina saxatilis</name>
    <dbReference type="NCBI Taxonomy" id="31220"/>
    <lineage>
        <taxon>Eukaryota</taxon>
        <taxon>Metazoa</taxon>
        <taxon>Spiralia</taxon>
        <taxon>Lophotrochozoa</taxon>
        <taxon>Mollusca</taxon>
        <taxon>Gastropoda</taxon>
        <taxon>Caenogastropoda</taxon>
        <taxon>Littorinimorpha</taxon>
        <taxon>Littorinoidea</taxon>
        <taxon>Littorinidae</taxon>
        <taxon>Littorina</taxon>
    </lineage>
</organism>
<keyword evidence="4 8" id="KW-0325">Glycoprotein</keyword>
<protein>
    <recommendedName>
        <fullName evidence="8">Paraoxonase</fullName>
        <ecNumber evidence="8">3.1.1.2</ecNumber>
    </recommendedName>
</protein>
<evidence type="ECO:0000256" key="4">
    <source>
        <dbReference type="ARBA" id="ARBA00023180"/>
    </source>
</evidence>
<keyword evidence="6 8" id="KW-0106">Calcium</keyword>
<evidence type="ECO:0000256" key="5">
    <source>
        <dbReference type="PIRSR" id="PIRSR602640-1"/>
    </source>
</evidence>
<evidence type="ECO:0000313" key="10">
    <source>
        <dbReference type="Proteomes" id="UP001374579"/>
    </source>
</evidence>
<dbReference type="Pfam" id="PF01731">
    <property type="entry name" value="Arylesterase"/>
    <property type="match status" value="1"/>
</dbReference>
<gene>
    <name evidence="9" type="ORF">V1264_011441</name>
</gene>
<keyword evidence="3 7" id="KW-1015">Disulfide bond</keyword>
<feature type="binding site" evidence="6">
    <location>
        <position position="181"/>
    </location>
    <ligand>
        <name>Ca(2+)</name>
        <dbReference type="ChEBI" id="CHEBI:29108"/>
        <label>1</label>
        <note>catalytic</note>
    </ligand>
</feature>
<sequence>MLSKGTCVKIVAVSLLAVAVQHIARLVVSSGIFTHHYKHFPGPCRKVENIQLGSEDFYTLPDGLTFISSGFRMQNMGRGVEEHFRKNKLEGRMYLFDFKKADAGVKELKIRSTDLFNVDTFHPHGVGVWEDKKAGRHVVFVVNHPLEEPVADRIEKFIFDPNKLELLHQAYYSGEAMKSVNDVQPTGEDSFYFTNYQYFRNRVPVTLETLLQLRITDVVHFDANNYTVVADDLASANGIAMSKDGQYIYVAPCLGQEIRVFRRNKDNSLTLQQIFPLYTIPDNIQVDHTTGDLYVGCHPIAYKVLLHMEEPSEHLAPSQVLQLRVKDGNITSAQELLYDHGELISGSTSALVYNRKLLVGSIFHNLVTCDVNIPL</sequence>
<comment type="similarity">
    <text evidence="1 8">Belongs to the paraoxonase family.</text>
</comment>
<dbReference type="PANTHER" id="PTHR11799:SF12">
    <property type="entry name" value="PARAOXONASE-RELATED"/>
    <property type="match status" value="1"/>
</dbReference>